<dbReference type="EMBL" id="CM017643">
    <property type="protein sequence ID" value="TYJ23645.1"/>
    <property type="molecule type" value="Genomic_DNA"/>
</dbReference>
<dbReference type="AlphaFoldDB" id="A0A5D2YB65"/>
<protein>
    <submittedName>
        <fullName evidence="2">Uncharacterized protein</fullName>
    </submittedName>
</protein>
<keyword evidence="1" id="KW-0812">Transmembrane</keyword>
<dbReference type="Proteomes" id="UP000323597">
    <property type="component" value="Chromosome A08"/>
</dbReference>
<keyword evidence="3" id="KW-1185">Reference proteome</keyword>
<organism evidence="2 3">
    <name type="scientific">Gossypium mustelinum</name>
    <name type="common">Cotton</name>
    <name type="synonym">Gossypium caicoense</name>
    <dbReference type="NCBI Taxonomy" id="34275"/>
    <lineage>
        <taxon>Eukaryota</taxon>
        <taxon>Viridiplantae</taxon>
        <taxon>Streptophyta</taxon>
        <taxon>Embryophyta</taxon>
        <taxon>Tracheophyta</taxon>
        <taxon>Spermatophyta</taxon>
        <taxon>Magnoliopsida</taxon>
        <taxon>eudicotyledons</taxon>
        <taxon>Gunneridae</taxon>
        <taxon>Pentapetalae</taxon>
        <taxon>rosids</taxon>
        <taxon>malvids</taxon>
        <taxon>Malvales</taxon>
        <taxon>Malvaceae</taxon>
        <taxon>Malvoideae</taxon>
        <taxon>Gossypium</taxon>
    </lineage>
</organism>
<feature type="transmembrane region" description="Helical" evidence="1">
    <location>
        <begin position="93"/>
        <end position="115"/>
    </location>
</feature>
<keyword evidence="1" id="KW-0472">Membrane</keyword>
<sequence>MLQMDLSQIMYKSICRGSLDRMLDRVVPRFFGSQNLRLGFTLVLIRVFVFLGLVILMLLIILMHLGLMLILLKSVPMMLVVIRIFRCRLVPRLSTLTQVLVIISVVTRWLSVILLRIQNIKTKDTLLKGHIRDGLYHFSVSAVDSFVAHIKLQNKPVDALCLLCGIVDLVTLLVLFFVVFYKNVILLSISLVLMVYVLLVKKKSHISCPFLFQLLYINLLS</sequence>
<proteinExistence type="predicted"/>
<keyword evidence="1" id="KW-1133">Transmembrane helix</keyword>
<feature type="transmembrane region" description="Helical" evidence="1">
    <location>
        <begin position="159"/>
        <end position="178"/>
    </location>
</feature>
<gene>
    <name evidence="2" type="ORF">E1A91_A08G207200v1</name>
</gene>
<evidence type="ECO:0000313" key="3">
    <source>
        <dbReference type="Proteomes" id="UP000323597"/>
    </source>
</evidence>
<evidence type="ECO:0000313" key="2">
    <source>
        <dbReference type="EMBL" id="TYJ23645.1"/>
    </source>
</evidence>
<feature type="transmembrane region" description="Helical" evidence="1">
    <location>
        <begin position="43"/>
        <end position="72"/>
    </location>
</feature>
<name>A0A5D2YB65_GOSMU</name>
<reference evidence="2 3" key="1">
    <citation type="submission" date="2019-07" db="EMBL/GenBank/DDBJ databases">
        <title>WGS assembly of Gossypium mustelinum.</title>
        <authorList>
            <person name="Chen Z.J."/>
            <person name="Sreedasyam A."/>
            <person name="Ando A."/>
            <person name="Song Q."/>
            <person name="De L."/>
            <person name="Hulse-Kemp A."/>
            <person name="Ding M."/>
            <person name="Ye W."/>
            <person name="Kirkbride R."/>
            <person name="Jenkins J."/>
            <person name="Plott C."/>
            <person name="Lovell J."/>
            <person name="Lin Y.-M."/>
            <person name="Vaughn R."/>
            <person name="Liu B."/>
            <person name="Li W."/>
            <person name="Simpson S."/>
            <person name="Scheffler B."/>
            <person name="Saski C."/>
            <person name="Grover C."/>
            <person name="Hu G."/>
            <person name="Conover J."/>
            <person name="Carlson J."/>
            <person name="Shu S."/>
            <person name="Boston L."/>
            <person name="Williams M."/>
            <person name="Peterson D."/>
            <person name="Mcgee K."/>
            <person name="Jones D."/>
            <person name="Wendel J."/>
            <person name="Stelly D."/>
            <person name="Grimwood J."/>
            <person name="Schmutz J."/>
        </authorList>
    </citation>
    <scope>NUCLEOTIDE SEQUENCE [LARGE SCALE GENOMIC DNA]</scope>
    <source>
        <strain evidence="2">1408120.09</strain>
    </source>
</reference>
<feature type="transmembrane region" description="Helical" evidence="1">
    <location>
        <begin position="184"/>
        <end position="200"/>
    </location>
</feature>
<accession>A0A5D2YB65</accession>
<evidence type="ECO:0000256" key="1">
    <source>
        <dbReference type="SAM" id="Phobius"/>
    </source>
</evidence>